<keyword evidence="2" id="KW-1185">Reference proteome</keyword>
<protein>
    <recommendedName>
        <fullName evidence="3">DUF692 domain-containing protein</fullName>
    </recommendedName>
</protein>
<organism evidence="1 2">
    <name type="scientific">Mesorhizobium delmotii</name>
    <dbReference type="NCBI Taxonomy" id="1631247"/>
    <lineage>
        <taxon>Bacteria</taxon>
        <taxon>Pseudomonadati</taxon>
        <taxon>Pseudomonadota</taxon>
        <taxon>Alphaproteobacteria</taxon>
        <taxon>Hyphomicrobiales</taxon>
        <taxon>Phyllobacteriaceae</taxon>
        <taxon>Mesorhizobium</taxon>
    </lineage>
</organism>
<dbReference type="AlphaFoldDB" id="A0A2P9AQ69"/>
<dbReference type="EMBL" id="FUIG01000042">
    <property type="protein sequence ID" value="SJM33307.1"/>
    <property type="molecule type" value="Genomic_DNA"/>
</dbReference>
<dbReference type="InterPro" id="IPR007801">
    <property type="entry name" value="MbnB/TglH/ChrH"/>
</dbReference>
<dbReference type="Pfam" id="PF05114">
    <property type="entry name" value="MbnB_TglH_ChrH"/>
    <property type="match status" value="1"/>
</dbReference>
<name>A0A2P9AQ69_9HYPH</name>
<dbReference type="PANTHER" id="PTHR42194">
    <property type="entry name" value="UPF0276 PROTEIN HI_1600"/>
    <property type="match status" value="1"/>
</dbReference>
<accession>A0A2P9AQ69</accession>
<evidence type="ECO:0000313" key="1">
    <source>
        <dbReference type="EMBL" id="SJM33307.1"/>
    </source>
</evidence>
<evidence type="ECO:0008006" key="3">
    <source>
        <dbReference type="Google" id="ProtNLM"/>
    </source>
</evidence>
<sequence>MEQAASAYPVVAHGVGLSLGSASLPSVDYLNKVEEVLAKLGALNYSEHLAFTKSASLDSSQLLPVPRTPEARNILIENVASVQRQISLPFLIENITYYFDYAGPQMAEFSFISEIADATGCGILLDIENLYINSVNHKFSTQDFLSGLPRESVRAAHVAGGGEHNGVLIDTHDRPPREGTLCLLREVCSRWDLATIILERDEGVDDPYCIIEDLDLIRSGIHSDGPGNTPAIPG</sequence>
<evidence type="ECO:0000313" key="2">
    <source>
        <dbReference type="Proteomes" id="UP000245698"/>
    </source>
</evidence>
<dbReference type="InterPro" id="IPR036237">
    <property type="entry name" value="Xyl_isomerase-like_sf"/>
</dbReference>
<dbReference type="Gene3D" id="3.20.20.150">
    <property type="entry name" value="Divalent-metal-dependent TIM barrel enzymes"/>
    <property type="match status" value="1"/>
</dbReference>
<dbReference type="Proteomes" id="UP000245698">
    <property type="component" value="Unassembled WGS sequence"/>
</dbReference>
<dbReference type="PANTHER" id="PTHR42194:SF1">
    <property type="entry name" value="UPF0276 PROTEIN HI_1600"/>
    <property type="match status" value="1"/>
</dbReference>
<dbReference type="SUPFAM" id="SSF51658">
    <property type="entry name" value="Xylose isomerase-like"/>
    <property type="match status" value="1"/>
</dbReference>
<reference evidence="2" key="1">
    <citation type="submission" date="2016-12" db="EMBL/GenBank/DDBJ databases">
        <authorList>
            <person name="Brunel B."/>
        </authorList>
    </citation>
    <scope>NUCLEOTIDE SEQUENCE [LARGE SCALE GENOMIC DNA]</scope>
</reference>
<proteinExistence type="predicted"/>
<dbReference type="NCBIfam" id="NF003818">
    <property type="entry name" value="PRK05409.1"/>
    <property type="match status" value="1"/>
</dbReference>
<gene>
    <name evidence="1" type="ORF">BQ8482_340203</name>
</gene>